<reference evidence="1 2" key="1">
    <citation type="submission" date="2024-01" db="EMBL/GenBank/DDBJ databases">
        <title>The genomes of 5 underutilized Papilionoideae crops provide insights into root nodulation and disease resistanc.</title>
        <authorList>
            <person name="Jiang F."/>
        </authorList>
    </citation>
    <scope>NUCLEOTIDE SEQUENCE [LARGE SCALE GENOMIC DNA]</scope>
    <source>
        <strain evidence="1">JINMINGXINNONG_FW02</strain>
        <tissue evidence="1">Leaves</tissue>
    </source>
</reference>
<dbReference type="AlphaFoldDB" id="A0AAN9MDA5"/>
<dbReference type="Proteomes" id="UP001374584">
    <property type="component" value="Unassembled WGS sequence"/>
</dbReference>
<accession>A0AAN9MDA5</accession>
<keyword evidence="2" id="KW-1185">Reference proteome</keyword>
<protein>
    <submittedName>
        <fullName evidence="1">Uncharacterized protein</fullName>
    </submittedName>
</protein>
<organism evidence="1 2">
    <name type="scientific">Phaseolus coccineus</name>
    <name type="common">Scarlet runner bean</name>
    <name type="synonym">Phaseolus multiflorus</name>
    <dbReference type="NCBI Taxonomy" id="3886"/>
    <lineage>
        <taxon>Eukaryota</taxon>
        <taxon>Viridiplantae</taxon>
        <taxon>Streptophyta</taxon>
        <taxon>Embryophyta</taxon>
        <taxon>Tracheophyta</taxon>
        <taxon>Spermatophyta</taxon>
        <taxon>Magnoliopsida</taxon>
        <taxon>eudicotyledons</taxon>
        <taxon>Gunneridae</taxon>
        <taxon>Pentapetalae</taxon>
        <taxon>rosids</taxon>
        <taxon>fabids</taxon>
        <taxon>Fabales</taxon>
        <taxon>Fabaceae</taxon>
        <taxon>Papilionoideae</taxon>
        <taxon>50 kb inversion clade</taxon>
        <taxon>NPAAA clade</taxon>
        <taxon>indigoferoid/millettioid clade</taxon>
        <taxon>Phaseoleae</taxon>
        <taxon>Phaseolus</taxon>
    </lineage>
</organism>
<evidence type="ECO:0000313" key="1">
    <source>
        <dbReference type="EMBL" id="KAK7352540.1"/>
    </source>
</evidence>
<evidence type="ECO:0000313" key="2">
    <source>
        <dbReference type="Proteomes" id="UP001374584"/>
    </source>
</evidence>
<proteinExistence type="predicted"/>
<gene>
    <name evidence="1" type="ORF">VNO80_17962</name>
</gene>
<sequence length="70" mass="7584">MALSTETEALPLMLHHILTDSESDVGQSSFKEETIEKVMQELYKEIMAEPSPNAHSILLRCLSGGPGSGP</sequence>
<name>A0AAN9MDA5_PHACN</name>
<comment type="caution">
    <text evidence="1">The sequence shown here is derived from an EMBL/GenBank/DDBJ whole genome shotgun (WGS) entry which is preliminary data.</text>
</comment>
<dbReference type="EMBL" id="JAYMYR010000007">
    <property type="protein sequence ID" value="KAK7352540.1"/>
    <property type="molecule type" value="Genomic_DNA"/>
</dbReference>